<comment type="caution">
    <text evidence="2">The sequence shown here is derived from an EMBL/GenBank/DDBJ whole genome shotgun (WGS) entry which is preliminary data.</text>
</comment>
<proteinExistence type="predicted"/>
<reference evidence="2" key="1">
    <citation type="submission" date="2021-06" db="EMBL/GenBank/DDBJ databases">
        <title>Comparative genomics, transcriptomics and evolutionary studies reveal genomic signatures of adaptation to plant cell wall in hemibiotrophic fungi.</title>
        <authorList>
            <consortium name="DOE Joint Genome Institute"/>
            <person name="Baroncelli R."/>
            <person name="Diaz J.F."/>
            <person name="Benocci T."/>
            <person name="Peng M."/>
            <person name="Battaglia E."/>
            <person name="Haridas S."/>
            <person name="Andreopoulos W."/>
            <person name="Labutti K."/>
            <person name="Pangilinan J."/>
            <person name="Floch G.L."/>
            <person name="Makela M.R."/>
            <person name="Henrissat B."/>
            <person name="Grigoriev I.V."/>
            <person name="Crouch J.A."/>
            <person name="De Vries R.P."/>
            <person name="Sukno S.A."/>
            <person name="Thon M.R."/>
        </authorList>
    </citation>
    <scope>NUCLEOTIDE SEQUENCE</scope>
    <source>
        <strain evidence="2">MAFF235873</strain>
    </source>
</reference>
<evidence type="ECO:0000256" key="1">
    <source>
        <dbReference type="SAM" id="MobiDB-lite"/>
    </source>
</evidence>
<accession>A0AAD9H7U0</accession>
<sequence length="221" mass="24508">MERNRKGSVWQPHRCLFLSRLDHTTTHTPSPTMPPGSCRFTSFTPPPPFSSLPPLVSQVAGSRHVPGLFSFCSHRFGLTCFDNSAEETWRYQQRGGRRTRGTPRLGQTCCCEACFGGTLRHRIPPASTYGGGVHPPRLPKSGERKGERSGGVLTARLEMHSVLWYCFAWKDSGPRRRCAAHNLCPFSLCGVCLCACVRAGRVAEEYEEEDDEEGPGDPGRL</sequence>
<evidence type="ECO:0000313" key="3">
    <source>
        <dbReference type="Proteomes" id="UP001232148"/>
    </source>
</evidence>
<keyword evidence="3" id="KW-1185">Reference proteome</keyword>
<protein>
    <submittedName>
        <fullName evidence="2">Uncharacterized protein</fullName>
    </submittedName>
</protein>
<name>A0AAD9H7U0_9PEZI</name>
<dbReference type="EMBL" id="MU842985">
    <property type="protein sequence ID" value="KAK2023830.1"/>
    <property type="molecule type" value="Genomic_DNA"/>
</dbReference>
<feature type="region of interest" description="Disordered" evidence="1">
    <location>
        <begin position="125"/>
        <end position="148"/>
    </location>
</feature>
<dbReference type="Proteomes" id="UP001232148">
    <property type="component" value="Unassembled WGS sequence"/>
</dbReference>
<gene>
    <name evidence="2" type="ORF">LX32DRAFT_126704</name>
</gene>
<evidence type="ECO:0000313" key="2">
    <source>
        <dbReference type="EMBL" id="KAK2023830.1"/>
    </source>
</evidence>
<dbReference type="AlphaFoldDB" id="A0AAD9H7U0"/>
<organism evidence="2 3">
    <name type="scientific">Colletotrichum zoysiae</name>
    <dbReference type="NCBI Taxonomy" id="1216348"/>
    <lineage>
        <taxon>Eukaryota</taxon>
        <taxon>Fungi</taxon>
        <taxon>Dikarya</taxon>
        <taxon>Ascomycota</taxon>
        <taxon>Pezizomycotina</taxon>
        <taxon>Sordariomycetes</taxon>
        <taxon>Hypocreomycetidae</taxon>
        <taxon>Glomerellales</taxon>
        <taxon>Glomerellaceae</taxon>
        <taxon>Colletotrichum</taxon>
        <taxon>Colletotrichum graminicola species complex</taxon>
    </lineage>
</organism>